<dbReference type="RefSeq" id="WP_276279551.1">
    <property type="nucleotide sequence ID" value="NZ_CP119809.1"/>
</dbReference>
<feature type="region of interest" description="Disordered" evidence="5">
    <location>
        <begin position="360"/>
        <end position="387"/>
    </location>
</feature>
<feature type="region of interest" description="Disordered" evidence="5">
    <location>
        <begin position="90"/>
        <end position="117"/>
    </location>
</feature>
<dbReference type="InterPro" id="IPR043795">
    <property type="entry name" value="N-alpha-Ac-DABA-like"/>
</dbReference>
<dbReference type="GO" id="GO:0016787">
    <property type="term" value="F:hydrolase activity"/>
    <property type="evidence" value="ECO:0007669"/>
    <property type="project" value="UniProtKB-KW"/>
</dbReference>
<dbReference type="AlphaFoldDB" id="A0ABD5WPJ6"/>
<dbReference type="PANTHER" id="PTHR37326:SF1">
    <property type="entry name" value="BLL3975 PROTEIN"/>
    <property type="match status" value="1"/>
</dbReference>
<dbReference type="GeneID" id="79304127"/>
<evidence type="ECO:0000256" key="3">
    <source>
        <dbReference type="ARBA" id="ARBA00022801"/>
    </source>
</evidence>
<evidence type="ECO:0000313" key="8">
    <source>
        <dbReference type="Proteomes" id="UP001596407"/>
    </source>
</evidence>
<dbReference type="PIRSF" id="PIRSF039012">
    <property type="entry name" value="ASP"/>
    <property type="match status" value="1"/>
</dbReference>
<name>A0ABD5WPJ6_9EURY</name>
<evidence type="ECO:0000256" key="2">
    <source>
        <dbReference type="ARBA" id="ARBA00022723"/>
    </source>
</evidence>
<reference evidence="7 8" key="1">
    <citation type="journal article" date="2019" name="Int. J. Syst. Evol. Microbiol.">
        <title>The Global Catalogue of Microorganisms (GCM) 10K type strain sequencing project: providing services to taxonomists for standard genome sequencing and annotation.</title>
        <authorList>
            <consortium name="The Broad Institute Genomics Platform"/>
            <consortium name="The Broad Institute Genome Sequencing Center for Infectious Disease"/>
            <person name="Wu L."/>
            <person name="Ma J."/>
        </authorList>
    </citation>
    <scope>NUCLEOTIDE SEQUENCE [LARGE SCALE GENOMIC DNA]</scope>
    <source>
        <strain evidence="7 8">DT72</strain>
    </source>
</reference>
<feature type="compositionally biased region" description="Acidic residues" evidence="5">
    <location>
        <begin position="371"/>
        <end position="387"/>
    </location>
</feature>
<organism evidence="7 8">
    <name type="scientific">Halorussus caseinilyticus</name>
    <dbReference type="NCBI Taxonomy" id="3034025"/>
    <lineage>
        <taxon>Archaea</taxon>
        <taxon>Methanobacteriati</taxon>
        <taxon>Methanobacteriota</taxon>
        <taxon>Stenosarchaea group</taxon>
        <taxon>Halobacteria</taxon>
        <taxon>Halobacteriales</taxon>
        <taxon>Haladaptataceae</taxon>
        <taxon>Halorussus</taxon>
    </lineage>
</organism>
<dbReference type="Proteomes" id="UP001596407">
    <property type="component" value="Unassembled WGS sequence"/>
</dbReference>
<accession>A0ABD5WPJ6</accession>
<dbReference type="PANTHER" id="PTHR37326">
    <property type="entry name" value="BLL3975 PROTEIN"/>
    <property type="match status" value="1"/>
</dbReference>
<dbReference type="GO" id="GO:0046872">
    <property type="term" value="F:metal ion binding"/>
    <property type="evidence" value="ECO:0007669"/>
    <property type="project" value="UniProtKB-KW"/>
</dbReference>
<keyword evidence="8" id="KW-1185">Reference proteome</keyword>
<feature type="compositionally biased region" description="Basic and acidic residues" evidence="5">
    <location>
        <begin position="360"/>
        <end position="370"/>
    </location>
</feature>
<sequence>MQLGTAESVPGELATGWFDATELPTGTPERLPVVVAEGEEDGPTLWITAAIHGNEVTGMAVAQDVMTGELAEEIRGTVVCLPNLNPAGLRRNSRTSYYDDEDPNRYFPDPDAEQTRPPSVQQLVDERIYEAFADSADALVDLHTAHVGSMPFLIRDRVLYGESEARRASESRAAEPRDWRTEAEARELAAELESLVEAFGMPVVNEYAAAEYTEQNLQRSTAGAALNNAGIPAFTAELGGHAVVEEDVRAAGVEGVRNVMRELGVLPGDPDPAAVGPEAPVEFPVKRAVHPHTDAPGIARHRVEAGDVIEAGDPIADICTPHGDRKTTAESDHDGYVLGRMHGVAAYENDALASLAVRDDGDLVVPRDPDAGDDDRTDSDAAADDSG</sequence>
<feature type="domain" description="Succinylglutamate desuccinylase/Aspartoacylase catalytic" evidence="6">
    <location>
        <begin position="41"/>
        <end position="149"/>
    </location>
</feature>
<gene>
    <name evidence="7" type="ORF">ACFQJ6_22485</name>
</gene>
<evidence type="ECO:0000259" key="6">
    <source>
        <dbReference type="Pfam" id="PF24827"/>
    </source>
</evidence>
<keyword evidence="4" id="KW-0862">Zinc</keyword>
<dbReference type="SUPFAM" id="SSF53187">
    <property type="entry name" value="Zn-dependent exopeptidases"/>
    <property type="match status" value="1"/>
</dbReference>
<dbReference type="Pfam" id="PF24827">
    <property type="entry name" value="AstE_AspA_cat"/>
    <property type="match status" value="1"/>
</dbReference>
<evidence type="ECO:0000256" key="5">
    <source>
        <dbReference type="SAM" id="MobiDB-lite"/>
    </source>
</evidence>
<dbReference type="InterPro" id="IPR053138">
    <property type="entry name" value="N-alpha-Ac-DABA_deacetylase"/>
</dbReference>
<proteinExistence type="predicted"/>
<dbReference type="EMBL" id="JBHSZH010000005">
    <property type="protein sequence ID" value="MFC7082437.1"/>
    <property type="molecule type" value="Genomic_DNA"/>
</dbReference>
<evidence type="ECO:0000313" key="7">
    <source>
        <dbReference type="EMBL" id="MFC7082437.1"/>
    </source>
</evidence>
<keyword evidence="3" id="KW-0378">Hydrolase</keyword>
<dbReference type="CDD" id="cd06251">
    <property type="entry name" value="M14_ASTE_ASPA-like"/>
    <property type="match status" value="1"/>
</dbReference>
<evidence type="ECO:0000256" key="4">
    <source>
        <dbReference type="ARBA" id="ARBA00022833"/>
    </source>
</evidence>
<protein>
    <submittedName>
        <fullName evidence="7">Succinylglutamate desuccinylase/aspartoacylase family protein</fullName>
    </submittedName>
</protein>
<keyword evidence="2" id="KW-0479">Metal-binding</keyword>
<dbReference type="InterPro" id="IPR055438">
    <property type="entry name" value="AstE_AspA_cat"/>
</dbReference>
<comment type="cofactor">
    <cofactor evidence="1">
        <name>Zn(2+)</name>
        <dbReference type="ChEBI" id="CHEBI:29105"/>
    </cofactor>
</comment>
<comment type="caution">
    <text evidence="7">The sequence shown here is derived from an EMBL/GenBank/DDBJ whole genome shotgun (WGS) entry which is preliminary data.</text>
</comment>
<evidence type="ECO:0000256" key="1">
    <source>
        <dbReference type="ARBA" id="ARBA00001947"/>
    </source>
</evidence>
<dbReference type="Gene3D" id="3.40.630.10">
    <property type="entry name" value="Zn peptidases"/>
    <property type="match status" value="1"/>
</dbReference>